<accession>A0A633PVZ5</accession>
<evidence type="ECO:0000256" key="1">
    <source>
        <dbReference type="SAM" id="MobiDB-lite"/>
    </source>
</evidence>
<dbReference type="InterPro" id="IPR025391">
    <property type="entry name" value="DUF4123"/>
</dbReference>
<reference evidence="3" key="1">
    <citation type="submission" date="2019-10" db="EMBL/GenBank/DDBJ databases">
        <authorList>
            <consortium name="PulseNet: The National Subtyping Network for Foodborne Disease Surveillance"/>
            <person name="Tarr C.L."/>
            <person name="Trees E."/>
            <person name="Katz L.S."/>
            <person name="Carleton-Romer H.A."/>
            <person name="Stroika S."/>
            <person name="Kucerova Z."/>
            <person name="Roache K.F."/>
            <person name="Sabol A.L."/>
            <person name="Besser J."/>
            <person name="Gerner-Smidt P."/>
        </authorList>
    </citation>
    <scope>NUCLEOTIDE SEQUENCE</scope>
    <source>
        <strain evidence="3">PNUSAS109927</strain>
    </source>
</reference>
<evidence type="ECO:0000313" key="3">
    <source>
        <dbReference type="EMBL" id="EDH3026677.1"/>
    </source>
</evidence>
<name>A0A633PVZ5_SALER</name>
<protein>
    <submittedName>
        <fullName evidence="3">DUF4123 domain-containing protein</fullName>
    </submittedName>
</protein>
<gene>
    <name evidence="3" type="ORF">GC818_08310</name>
</gene>
<comment type="caution">
    <text evidence="3">The sequence shown here is derived from an EMBL/GenBank/DDBJ whole genome shotgun (WGS) entry which is preliminary data.</text>
</comment>
<organism evidence="3">
    <name type="scientific">Salmonella enterica</name>
    <name type="common">Salmonella choleraesuis</name>
    <dbReference type="NCBI Taxonomy" id="28901"/>
    <lineage>
        <taxon>Bacteria</taxon>
        <taxon>Pseudomonadati</taxon>
        <taxon>Pseudomonadota</taxon>
        <taxon>Gammaproteobacteria</taxon>
        <taxon>Enterobacterales</taxon>
        <taxon>Enterobacteriaceae</taxon>
        <taxon>Salmonella</taxon>
    </lineage>
</organism>
<dbReference type="EMBL" id="AAMHCR010000017">
    <property type="protein sequence ID" value="EDH3026677.1"/>
    <property type="molecule type" value="Genomic_DNA"/>
</dbReference>
<feature type="domain" description="DUF4123" evidence="2">
    <location>
        <begin position="21"/>
        <end position="132"/>
    </location>
</feature>
<evidence type="ECO:0000259" key="2">
    <source>
        <dbReference type="Pfam" id="PF13503"/>
    </source>
</evidence>
<proteinExistence type="predicted"/>
<sequence>MINSSYDFIMRSLMFYPDCSLFALIDGLQYERYFGDEIQHEQGVAEPFLNSWPDSRLAFAGPWLFRLNNSVSHREKLKQLAEAIPSVSWIISSESLESLIVHFKSFLNLQLPDGRCALFRFYDPRILAEVEFLLDETHYVQLINRTTFNQRIVKYLNDILGETTSLGGGDHKEPVSPPVDLLPENSTSLN</sequence>
<dbReference type="Pfam" id="PF13503">
    <property type="entry name" value="DUF4123"/>
    <property type="match status" value="1"/>
</dbReference>
<feature type="region of interest" description="Disordered" evidence="1">
    <location>
        <begin position="167"/>
        <end position="190"/>
    </location>
</feature>
<dbReference type="AlphaFoldDB" id="A0A633PVZ5"/>